<accession>A0A699VX19</accession>
<gene>
    <name evidence="2" type="ORF">Tci_910909</name>
</gene>
<dbReference type="EMBL" id="BKCJ011508447">
    <property type="protein sequence ID" value="GFD38940.1"/>
    <property type="molecule type" value="Genomic_DNA"/>
</dbReference>
<feature type="non-terminal residue" evidence="2">
    <location>
        <position position="111"/>
    </location>
</feature>
<protein>
    <submittedName>
        <fullName evidence="2">Uncharacterized protein</fullName>
    </submittedName>
</protein>
<name>A0A699VX19_TANCI</name>
<evidence type="ECO:0000313" key="2">
    <source>
        <dbReference type="EMBL" id="GFD38940.1"/>
    </source>
</evidence>
<dbReference type="AlphaFoldDB" id="A0A699VX19"/>
<proteinExistence type="predicted"/>
<comment type="caution">
    <text evidence="2">The sequence shown here is derived from an EMBL/GenBank/DDBJ whole genome shotgun (WGS) entry which is preliminary data.</text>
</comment>
<feature type="region of interest" description="Disordered" evidence="1">
    <location>
        <begin position="86"/>
        <end position="111"/>
    </location>
</feature>
<organism evidence="2">
    <name type="scientific">Tanacetum cinerariifolium</name>
    <name type="common">Dalmatian daisy</name>
    <name type="synonym">Chrysanthemum cinerariifolium</name>
    <dbReference type="NCBI Taxonomy" id="118510"/>
    <lineage>
        <taxon>Eukaryota</taxon>
        <taxon>Viridiplantae</taxon>
        <taxon>Streptophyta</taxon>
        <taxon>Embryophyta</taxon>
        <taxon>Tracheophyta</taxon>
        <taxon>Spermatophyta</taxon>
        <taxon>Magnoliopsida</taxon>
        <taxon>eudicotyledons</taxon>
        <taxon>Gunneridae</taxon>
        <taxon>Pentapetalae</taxon>
        <taxon>asterids</taxon>
        <taxon>campanulids</taxon>
        <taxon>Asterales</taxon>
        <taxon>Asteraceae</taxon>
        <taxon>Asteroideae</taxon>
        <taxon>Anthemideae</taxon>
        <taxon>Anthemidinae</taxon>
        <taxon>Tanacetum</taxon>
    </lineage>
</organism>
<reference evidence="2" key="1">
    <citation type="journal article" date="2019" name="Sci. Rep.">
        <title>Draft genome of Tanacetum cinerariifolium, the natural source of mosquito coil.</title>
        <authorList>
            <person name="Yamashiro T."/>
            <person name="Shiraishi A."/>
            <person name="Satake H."/>
            <person name="Nakayama K."/>
        </authorList>
    </citation>
    <scope>NUCLEOTIDE SEQUENCE</scope>
</reference>
<sequence>MNLLRLDDTLAERFGLAESQPHANQLMVPIHHSPDQRVISASALSLSLDVSHSRVRKIRENISSHVSALRTIPPISTYGYEVAHADGQEGASVDGETAADEDIDPYSDVSN</sequence>
<evidence type="ECO:0000256" key="1">
    <source>
        <dbReference type="SAM" id="MobiDB-lite"/>
    </source>
</evidence>